<proteinExistence type="predicted"/>
<dbReference type="EMBL" id="MU971372">
    <property type="protein sequence ID" value="KAK9237189.1"/>
    <property type="molecule type" value="Genomic_DNA"/>
</dbReference>
<name>A0ACC3T0H1_LIPKO</name>
<evidence type="ECO:0000313" key="1">
    <source>
        <dbReference type="EMBL" id="KAK9237189.1"/>
    </source>
</evidence>
<reference evidence="2" key="1">
    <citation type="journal article" date="2024" name="Front. Bioeng. Biotechnol.">
        <title>Genome-scale model development and genomic sequencing of the oleaginous clade Lipomyces.</title>
        <authorList>
            <person name="Czajka J.J."/>
            <person name="Han Y."/>
            <person name="Kim J."/>
            <person name="Mondo S.J."/>
            <person name="Hofstad B.A."/>
            <person name="Robles A."/>
            <person name="Haridas S."/>
            <person name="Riley R."/>
            <person name="LaButti K."/>
            <person name="Pangilinan J."/>
            <person name="Andreopoulos W."/>
            <person name="Lipzen A."/>
            <person name="Yan J."/>
            <person name="Wang M."/>
            <person name="Ng V."/>
            <person name="Grigoriev I.V."/>
            <person name="Spatafora J.W."/>
            <person name="Magnuson J.K."/>
            <person name="Baker S.E."/>
            <person name="Pomraning K.R."/>
        </authorList>
    </citation>
    <scope>NUCLEOTIDE SEQUENCE [LARGE SCALE GENOMIC DNA]</scope>
    <source>
        <strain evidence="2">CBS 7786</strain>
    </source>
</reference>
<comment type="caution">
    <text evidence="1">The sequence shown here is derived from an EMBL/GenBank/DDBJ whole genome shotgun (WGS) entry which is preliminary data.</text>
</comment>
<protein>
    <submittedName>
        <fullName evidence="1">Uncharacterized protein</fullName>
    </submittedName>
</protein>
<accession>A0ACC3T0H1</accession>
<dbReference type="Proteomes" id="UP001433508">
    <property type="component" value="Unassembled WGS sequence"/>
</dbReference>
<keyword evidence="2" id="KW-1185">Reference proteome</keyword>
<evidence type="ECO:0000313" key="2">
    <source>
        <dbReference type="Proteomes" id="UP001433508"/>
    </source>
</evidence>
<sequence>MCRLCSMSEHIRSNLAERRGYGIPPSLQSSSRSSSSRDSSIRAQILRRDGLISPVGGAIDPSAPEHLQEAHVERVFKLEAAHIMPFKLSTYSTMQTLLSMFAGTNMKSRVTGKHINGPSNEFCTDNSTHLLFDQFVIGVEYVNEQYILRKVVARKARGFIARSQDGEQLVFGRGPEGSAIDLPDGGLFNIHLAVANVLHASGAREVINKVMQDEDDYNAGVVEDEASRARILAFALRQSLSGLKSDSDELPGNDGDHSNKSRQTEKTALKIITNSLVNEG</sequence>
<gene>
    <name evidence="1" type="ORF">V1525DRAFT_450687</name>
</gene>
<organism evidence="1 2">
    <name type="scientific">Lipomyces kononenkoae</name>
    <name type="common">Yeast</name>
    <dbReference type="NCBI Taxonomy" id="34357"/>
    <lineage>
        <taxon>Eukaryota</taxon>
        <taxon>Fungi</taxon>
        <taxon>Dikarya</taxon>
        <taxon>Ascomycota</taxon>
        <taxon>Saccharomycotina</taxon>
        <taxon>Lipomycetes</taxon>
        <taxon>Lipomycetales</taxon>
        <taxon>Lipomycetaceae</taxon>
        <taxon>Lipomyces</taxon>
    </lineage>
</organism>